<protein>
    <recommendedName>
        <fullName evidence="8">Rhodopsin domain-containing protein</fullName>
    </recommendedName>
</protein>
<feature type="transmembrane region" description="Helical" evidence="7">
    <location>
        <begin position="62"/>
        <end position="84"/>
    </location>
</feature>
<dbReference type="PANTHER" id="PTHR33048:SF167">
    <property type="entry name" value="INTEGRAL MEMBRANE PROTEIN"/>
    <property type="match status" value="1"/>
</dbReference>
<evidence type="ECO:0000313" key="9">
    <source>
        <dbReference type="EMBL" id="CAK3762506.1"/>
    </source>
</evidence>
<comment type="subcellular location">
    <subcellularLocation>
        <location evidence="1">Membrane</location>
        <topology evidence="1">Multi-pass membrane protein</topology>
    </subcellularLocation>
</comment>
<evidence type="ECO:0000259" key="8">
    <source>
        <dbReference type="Pfam" id="PF20684"/>
    </source>
</evidence>
<comment type="caution">
    <text evidence="9">The sequence shown here is derived from an EMBL/GenBank/DDBJ whole genome shotgun (WGS) entry which is preliminary data.</text>
</comment>
<dbReference type="EMBL" id="CAVMBE010000001">
    <property type="protein sequence ID" value="CAK3762506.1"/>
    <property type="molecule type" value="Genomic_DNA"/>
</dbReference>
<feature type="transmembrane region" description="Helical" evidence="7">
    <location>
        <begin position="26"/>
        <end position="50"/>
    </location>
</feature>
<keyword evidence="3 7" id="KW-1133">Transmembrane helix</keyword>
<feature type="transmembrane region" description="Helical" evidence="7">
    <location>
        <begin position="138"/>
        <end position="168"/>
    </location>
</feature>
<evidence type="ECO:0000313" key="10">
    <source>
        <dbReference type="Proteomes" id="UP001296104"/>
    </source>
</evidence>
<sequence>MRYPRQAQAAPLPSAEYCAASNKNEILAITGSMTAIAIVVVVIRLLVRAFMTRSLGPDDHAISLALLLTIATMVCFVYETNYAIGKHSLCITPKEYEMFGKWQYFHSMWSMIGVVIVKISIALFLARLVPPGKKWQRLLWGIIVFLVCFCLSCLGTLIFQCIPISAAWDSSLRAEKSTTCFSNSTFTDIGLINSTINCVTDFILAVLPLPLVTKLQVNMRTKLSLGVILSLGYFACAAGIVKTVKQHSFFQEKDPTWHNSFNVWHMTELCVGILASSLPALRPLFDKILKGSKHALSGSWPGSKYSKNPTINVSSGPRCRAGDDVESLMGREFQFEMLGCSSRTPQMDVSEVSTVFRETARDRKRSLKEAPYTVAISGGELSTRRPSDAGGSCEGLEPARRGSVGPINRLDAVYKTTEITSLTYSRSN</sequence>
<dbReference type="Pfam" id="PF20684">
    <property type="entry name" value="Fung_rhodopsin"/>
    <property type="match status" value="1"/>
</dbReference>
<evidence type="ECO:0000256" key="7">
    <source>
        <dbReference type="SAM" id="Phobius"/>
    </source>
</evidence>
<evidence type="ECO:0000256" key="4">
    <source>
        <dbReference type="ARBA" id="ARBA00023136"/>
    </source>
</evidence>
<keyword evidence="10" id="KW-1185">Reference proteome</keyword>
<feature type="region of interest" description="Disordered" evidence="6">
    <location>
        <begin position="380"/>
        <end position="400"/>
    </location>
</feature>
<dbReference type="InterPro" id="IPR052337">
    <property type="entry name" value="SAT4-like"/>
</dbReference>
<name>A0AAI8W0V8_9PEZI</name>
<feature type="domain" description="Rhodopsin" evidence="8">
    <location>
        <begin position="43"/>
        <end position="286"/>
    </location>
</feature>
<evidence type="ECO:0000256" key="5">
    <source>
        <dbReference type="ARBA" id="ARBA00038359"/>
    </source>
</evidence>
<organism evidence="9 10">
    <name type="scientific">Lecanosticta acicola</name>
    <dbReference type="NCBI Taxonomy" id="111012"/>
    <lineage>
        <taxon>Eukaryota</taxon>
        <taxon>Fungi</taxon>
        <taxon>Dikarya</taxon>
        <taxon>Ascomycota</taxon>
        <taxon>Pezizomycotina</taxon>
        <taxon>Dothideomycetes</taxon>
        <taxon>Dothideomycetidae</taxon>
        <taxon>Mycosphaerellales</taxon>
        <taxon>Mycosphaerellaceae</taxon>
        <taxon>Lecanosticta</taxon>
    </lineage>
</organism>
<keyword evidence="4 7" id="KW-0472">Membrane</keyword>
<accession>A0AAI8W0V8</accession>
<dbReference type="Proteomes" id="UP001296104">
    <property type="component" value="Unassembled WGS sequence"/>
</dbReference>
<dbReference type="PANTHER" id="PTHR33048">
    <property type="entry name" value="PTH11-LIKE INTEGRAL MEMBRANE PROTEIN (AFU_ORTHOLOGUE AFUA_5G11245)"/>
    <property type="match status" value="1"/>
</dbReference>
<feature type="transmembrane region" description="Helical" evidence="7">
    <location>
        <begin position="191"/>
        <end position="211"/>
    </location>
</feature>
<evidence type="ECO:0000256" key="2">
    <source>
        <dbReference type="ARBA" id="ARBA00022692"/>
    </source>
</evidence>
<feature type="transmembrane region" description="Helical" evidence="7">
    <location>
        <begin position="223"/>
        <end position="241"/>
    </location>
</feature>
<gene>
    <name evidence="9" type="ORF">LECACI_7A000319</name>
</gene>
<proteinExistence type="inferred from homology"/>
<evidence type="ECO:0000256" key="1">
    <source>
        <dbReference type="ARBA" id="ARBA00004141"/>
    </source>
</evidence>
<comment type="similarity">
    <text evidence="5">Belongs to the SAT4 family.</text>
</comment>
<keyword evidence="2 7" id="KW-0812">Transmembrane</keyword>
<reference evidence="9" key="1">
    <citation type="submission" date="2023-11" db="EMBL/GenBank/DDBJ databases">
        <authorList>
            <person name="Alioto T."/>
            <person name="Alioto T."/>
            <person name="Gomez Garrido J."/>
        </authorList>
    </citation>
    <scope>NUCLEOTIDE SEQUENCE</scope>
</reference>
<evidence type="ECO:0000256" key="3">
    <source>
        <dbReference type="ARBA" id="ARBA00022989"/>
    </source>
</evidence>
<dbReference type="InterPro" id="IPR049326">
    <property type="entry name" value="Rhodopsin_dom_fungi"/>
</dbReference>
<dbReference type="AlphaFoldDB" id="A0AAI8W0V8"/>
<evidence type="ECO:0000256" key="6">
    <source>
        <dbReference type="SAM" id="MobiDB-lite"/>
    </source>
</evidence>
<dbReference type="GO" id="GO:0016020">
    <property type="term" value="C:membrane"/>
    <property type="evidence" value="ECO:0007669"/>
    <property type="project" value="UniProtKB-SubCell"/>
</dbReference>
<feature type="transmembrane region" description="Helical" evidence="7">
    <location>
        <begin position="104"/>
        <end position="126"/>
    </location>
</feature>